<dbReference type="GO" id="GO:0016020">
    <property type="term" value="C:membrane"/>
    <property type="evidence" value="ECO:0007669"/>
    <property type="project" value="UniProtKB-SubCell"/>
</dbReference>
<dbReference type="SUPFAM" id="SSF103473">
    <property type="entry name" value="MFS general substrate transporter"/>
    <property type="match status" value="1"/>
</dbReference>
<evidence type="ECO:0000313" key="6">
    <source>
        <dbReference type="EMBL" id="GFY71863.1"/>
    </source>
</evidence>
<proteinExistence type="predicted"/>
<dbReference type="Proteomes" id="UP000886998">
    <property type="component" value="Unassembled WGS sequence"/>
</dbReference>
<feature type="transmembrane region" description="Helical" evidence="5">
    <location>
        <begin position="100"/>
        <end position="123"/>
    </location>
</feature>
<evidence type="ECO:0000256" key="5">
    <source>
        <dbReference type="SAM" id="Phobius"/>
    </source>
</evidence>
<protein>
    <submittedName>
        <fullName evidence="6">Sialin</fullName>
    </submittedName>
</protein>
<reference evidence="6" key="1">
    <citation type="submission" date="2020-08" db="EMBL/GenBank/DDBJ databases">
        <title>Multicomponent nature underlies the extraordinary mechanical properties of spider dragline silk.</title>
        <authorList>
            <person name="Kono N."/>
            <person name="Nakamura H."/>
            <person name="Mori M."/>
            <person name="Yoshida Y."/>
            <person name="Ohtoshi R."/>
            <person name="Malay A.D."/>
            <person name="Moran D.A.P."/>
            <person name="Tomita M."/>
            <person name="Numata K."/>
            <person name="Arakawa K."/>
        </authorList>
    </citation>
    <scope>NUCLEOTIDE SEQUENCE</scope>
</reference>
<dbReference type="Pfam" id="PF07690">
    <property type="entry name" value="MFS_1"/>
    <property type="match status" value="1"/>
</dbReference>
<evidence type="ECO:0000256" key="3">
    <source>
        <dbReference type="ARBA" id="ARBA00022989"/>
    </source>
</evidence>
<comment type="subcellular location">
    <subcellularLocation>
        <location evidence="1">Membrane</location>
        <topology evidence="1">Multi-pass membrane protein</topology>
    </subcellularLocation>
</comment>
<dbReference type="PANTHER" id="PTHR11662">
    <property type="entry name" value="SOLUTE CARRIER FAMILY 17"/>
    <property type="match status" value="1"/>
</dbReference>
<evidence type="ECO:0000256" key="2">
    <source>
        <dbReference type="ARBA" id="ARBA00022692"/>
    </source>
</evidence>
<keyword evidence="4 5" id="KW-0472">Membrane</keyword>
<keyword evidence="7" id="KW-1185">Reference proteome</keyword>
<name>A0A8X6YJG4_9ARAC</name>
<comment type="caution">
    <text evidence="6">The sequence shown here is derived from an EMBL/GenBank/DDBJ whole genome shotgun (WGS) entry which is preliminary data.</text>
</comment>
<dbReference type="PANTHER" id="PTHR11662:SF399">
    <property type="entry name" value="FI19708P1-RELATED"/>
    <property type="match status" value="1"/>
</dbReference>
<evidence type="ECO:0000256" key="4">
    <source>
        <dbReference type="ARBA" id="ARBA00023136"/>
    </source>
</evidence>
<organism evidence="6 7">
    <name type="scientific">Trichonephila inaurata madagascariensis</name>
    <dbReference type="NCBI Taxonomy" id="2747483"/>
    <lineage>
        <taxon>Eukaryota</taxon>
        <taxon>Metazoa</taxon>
        <taxon>Ecdysozoa</taxon>
        <taxon>Arthropoda</taxon>
        <taxon>Chelicerata</taxon>
        <taxon>Arachnida</taxon>
        <taxon>Araneae</taxon>
        <taxon>Araneomorphae</taxon>
        <taxon>Entelegynae</taxon>
        <taxon>Araneoidea</taxon>
        <taxon>Nephilidae</taxon>
        <taxon>Trichonephila</taxon>
        <taxon>Trichonephila inaurata</taxon>
    </lineage>
</organism>
<evidence type="ECO:0000256" key="1">
    <source>
        <dbReference type="ARBA" id="ARBA00004141"/>
    </source>
</evidence>
<gene>
    <name evidence="6" type="primary">SLC17A5_5</name>
    <name evidence="6" type="ORF">TNIN_342391</name>
</gene>
<dbReference type="InterPro" id="IPR050382">
    <property type="entry name" value="MFS_Na/Anion_cotransporter"/>
</dbReference>
<dbReference type="GO" id="GO:0022857">
    <property type="term" value="F:transmembrane transporter activity"/>
    <property type="evidence" value="ECO:0007669"/>
    <property type="project" value="InterPro"/>
</dbReference>
<feature type="transmembrane region" description="Helical" evidence="5">
    <location>
        <begin position="135"/>
        <end position="154"/>
    </location>
</feature>
<sequence>MLMGRLIHFIVLVIFIVCTLKDFGTVCEFGEYKQGTIGSLWVILWAILAYETPDQHPGISKEELLYIQKNQSEKSEMGVIYPSITFAVSRWAPKFERSRIFALINLGTPLGNIIGALVSGSLYSSDLFGGWPSTFYVLGTIGSLWVILWAILAYETPDQHPGISKEELLYIQKNQSEKSEMVTGREMGRLHIILSSQLAYNCGG</sequence>
<keyword evidence="2 5" id="KW-0812">Transmembrane</keyword>
<dbReference type="EMBL" id="BMAV01019134">
    <property type="protein sequence ID" value="GFY71863.1"/>
    <property type="molecule type" value="Genomic_DNA"/>
</dbReference>
<evidence type="ECO:0000313" key="7">
    <source>
        <dbReference type="Proteomes" id="UP000886998"/>
    </source>
</evidence>
<dbReference type="OrthoDB" id="2985014at2759"/>
<dbReference type="Gene3D" id="1.20.1250.20">
    <property type="entry name" value="MFS general substrate transporter like domains"/>
    <property type="match status" value="1"/>
</dbReference>
<feature type="transmembrane region" description="Helical" evidence="5">
    <location>
        <begin position="6"/>
        <end position="24"/>
    </location>
</feature>
<accession>A0A8X6YJG4</accession>
<dbReference type="InterPro" id="IPR036259">
    <property type="entry name" value="MFS_trans_sf"/>
</dbReference>
<keyword evidence="3 5" id="KW-1133">Transmembrane helix</keyword>
<dbReference type="AlphaFoldDB" id="A0A8X6YJG4"/>
<dbReference type="GO" id="GO:0006820">
    <property type="term" value="P:monoatomic anion transport"/>
    <property type="evidence" value="ECO:0007669"/>
    <property type="project" value="TreeGrafter"/>
</dbReference>
<dbReference type="InterPro" id="IPR011701">
    <property type="entry name" value="MFS"/>
</dbReference>